<keyword evidence="7" id="KW-1185">Reference proteome</keyword>
<dbReference type="Proteomes" id="UP000095300">
    <property type="component" value="Unassembled WGS sequence"/>
</dbReference>
<keyword evidence="2" id="KW-0442">Lipid degradation</keyword>
<dbReference type="InterPro" id="IPR029058">
    <property type="entry name" value="AB_hydrolase_fold"/>
</dbReference>
<accession>A0A1I8PH64</accession>
<dbReference type="EnsemblMetazoa" id="SCAU007990-RA">
    <property type="protein sequence ID" value="SCAU007990-PA"/>
    <property type="gene ID" value="SCAU007990"/>
</dbReference>
<protein>
    <recommendedName>
        <fullName evidence="2">Lipase</fullName>
    </recommendedName>
</protein>
<comment type="similarity">
    <text evidence="1 2">Belongs to the AB hydrolase superfamily. Lipase family.</text>
</comment>
<evidence type="ECO:0000256" key="4">
    <source>
        <dbReference type="SAM" id="SignalP"/>
    </source>
</evidence>
<dbReference type="InterPro" id="IPR006693">
    <property type="entry name" value="AB_hydrolase_lipase"/>
</dbReference>
<gene>
    <name evidence="6" type="primary">106086945</name>
</gene>
<dbReference type="GO" id="GO:0016788">
    <property type="term" value="F:hydrolase activity, acting on ester bonds"/>
    <property type="evidence" value="ECO:0007669"/>
    <property type="project" value="InterPro"/>
</dbReference>
<evidence type="ECO:0000256" key="1">
    <source>
        <dbReference type="ARBA" id="ARBA00010701"/>
    </source>
</evidence>
<evidence type="ECO:0000259" key="5">
    <source>
        <dbReference type="Pfam" id="PF04083"/>
    </source>
</evidence>
<evidence type="ECO:0000313" key="7">
    <source>
        <dbReference type="Proteomes" id="UP000095300"/>
    </source>
</evidence>
<feature type="signal peptide" evidence="4">
    <location>
        <begin position="1"/>
        <end position="32"/>
    </location>
</feature>
<reference evidence="6" key="1">
    <citation type="submission" date="2020-05" db="UniProtKB">
        <authorList>
            <consortium name="EnsemblMetazoa"/>
        </authorList>
    </citation>
    <scope>IDENTIFICATION</scope>
    <source>
        <strain evidence="6">USDA</strain>
    </source>
</reference>
<name>A0A1I8PH64_STOCA</name>
<dbReference type="FunFam" id="3.40.50.1820:FF:000179">
    <property type="entry name" value="Lipase"/>
    <property type="match status" value="1"/>
</dbReference>
<evidence type="ECO:0000256" key="2">
    <source>
        <dbReference type="PIRNR" id="PIRNR000862"/>
    </source>
</evidence>
<feature type="domain" description="Partial AB-hydrolase lipase" evidence="5">
    <location>
        <begin position="38"/>
        <end position="99"/>
    </location>
</feature>
<keyword evidence="2" id="KW-0443">Lipid metabolism</keyword>
<evidence type="ECO:0000313" key="6">
    <source>
        <dbReference type="EnsemblMetazoa" id="SCAU007990-PA"/>
    </source>
</evidence>
<keyword evidence="2" id="KW-0378">Hydrolase</keyword>
<feature type="chain" id="PRO_5009326754" description="Lipase" evidence="4">
    <location>
        <begin position="33"/>
        <end position="425"/>
    </location>
</feature>
<dbReference type="VEuPathDB" id="VectorBase:SCAU007990"/>
<proteinExistence type="inferred from homology"/>
<evidence type="ECO:0000256" key="3">
    <source>
        <dbReference type="PIRSR" id="PIRSR000862-1"/>
    </source>
</evidence>
<sequence>MGLNYNFKKMHLLLALAVILVALLAINPNTLALTTTCDRITQHGYPCENHVVTTSDGYLLTMFRIPNSHRMESRKVDSRPAVLLMHGTQSSSDMWVLNGPNDGLPFMLADGGFDVWLGNVRGNIYSRNHTTLSPSSSEFRDYSWDEIGQRDMPAKIDYILKHTGDKSLHYIGFSQGTRIFMILLSSKPEYSAKIRSSHMLGPGVFLCHVRSLLPTLLAPFLGRPSALATLYGSISTNAFGELINTVGPGLCRQSSFVPLCINALQSTAGRGSPYINKTVLPEFFATNPAGSSPRLSLHFFQLTASCKFQAFDFGPEENMRRYGQSFPPPYELENIKLQTPAELYFSENDYLATVKDVQHLSQIMGDQVIPHRVNLTKYNHFDFILAENVKTVVNDCVLDKMQKYEGRPFNGSLCNYFIDKPFDEK</sequence>
<dbReference type="InterPro" id="IPR025483">
    <property type="entry name" value="Lipase_euk"/>
</dbReference>
<dbReference type="OrthoDB" id="9974421at2759"/>
<dbReference type="PIRSF" id="PIRSF000862">
    <property type="entry name" value="Steryl_ester_lip"/>
    <property type="match status" value="1"/>
</dbReference>
<dbReference type="KEGG" id="scac:106086945"/>
<organism evidence="6 7">
    <name type="scientific">Stomoxys calcitrans</name>
    <name type="common">Stable fly</name>
    <name type="synonym">Conops calcitrans</name>
    <dbReference type="NCBI Taxonomy" id="35570"/>
    <lineage>
        <taxon>Eukaryota</taxon>
        <taxon>Metazoa</taxon>
        <taxon>Ecdysozoa</taxon>
        <taxon>Arthropoda</taxon>
        <taxon>Hexapoda</taxon>
        <taxon>Insecta</taxon>
        <taxon>Pterygota</taxon>
        <taxon>Neoptera</taxon>
        <taxon>Endopterygota</taxon>
        <taxon>Diptera</taxon>
        <taxon>Brachycera</taxon>
        <taxon>Muscomorpha</taxon>
        <taxon>Muscoidea</taxon>
        <taxon>Muscidae</taxon>
        <taxon>Stomoxys</taxon>
    </lineage>
</organism>
<feature type="active site" description="Charge relay system" evidence="3">
    <location>
        <position position="380"/>
    </location>
</feature>
<keyword evidence="4" id="KW-0732">Signal</keyword>
<dbReference type="Gene3D" id="3.40.50.1820">
    <property type="entry name" value="alpha/beta hydrolase"/>
    <property type="match status" value="1"/>
</dbReference>
<feature type="active site" description="Charge relay system" evidence="3">
    <location>
        <position position="349"/>
    </location>
</feature>
<dbReference type="AlphaFoldDB" id="A0A1I8PH64"/>
<feature type="active site" description="Nucleophile" evidence="3">
    <location>
        <position position="174"/>
    </location>
</feature>
<dbReference type="Pfam" id="PF04083">
    <property type="entry name" value="Abhydro_lipase"/>
    <property type="match status" value="1"/>
</dbReference>
<dbReference type="STRING" id="35570.A0A1I8PH64"/>
<dbReference type="SUPFAM" id="SSF53474">
    <property type="entry name" value="alpha/beta-Hydrolases"/>
    <property type="match status" value="1"/>
</dbReference>
<dbReference type="GO" id="GO:0016042">
    <property type="term" value="P:lipid catabolic process"/>
    <property type="evidence" value="ECO:0007669"/>
    <property type="project" value="UniProtKB-KW"/>
</dbReference>
<dbReference type="PANTHER" id="PTHR11005">
    <property type="entry name" value="LYSOSOMAL ACID LIPASE-RELATED"/>
    <property type="match status" value="1"/>
</dbReference>